<dbReference type="Gene3D" id="4.10.240.10">
    <property type="entry name" value="Zn(2)-C6 fungal-type DNA-binding domain"/>
    <property type="match status" value="1"/>
</dbReference>
<dbReference type="PANTHER" id="PTHR46910">
    <property type="entry name" value="TRANSCRIPTION FACTOR PDR1"/>
    <property type="match status" value="1"/>
</dbReference>
<dbReference type="SMART" id="SM00066">
    <property type="entry name" value="GAL4"/>
    <property type="match status" value="1"/>
</dbReference>
<evidence type="ECO:0000256" key="4">
    <source>
        <dbReference type="ARBA" id="ARBA00023242"/>
    </source>
</evidence>
<dbReference type="HOGENOM" id="CLU_006019_0_0_1"/>
<dbReference type="Pfam" id="PF04082">
    <property type="entry name" value="Fungal_trans"/>
    <property type="match status" value="1"/>
</dbReference>
<keyword evidence="4" id="KW-0539">Nucleus</keyword>
<evidence type="ECO:0000256" key="2">
    <source>
        <dbReference type="ARBA" id="ARBA00022723"/>
    </source>
</evidence>
<evidence type="ECO:0000256" key="3">
    <source>
        <dbReference type="ARBA" id="ARBA00023125"/>
    </source>
</evidence>
<dbReference type="GO" id="GO:0000981">
    <property type="term" value="F:DNA-binding transcription factor activity, RNA polymerase II-specific"/>
    <property type="evidence" value="ECO:0007669"/>
    <property type="project" value="InterPro"/>
</dbReference>
<name>A0A0C2WWS0_AMAMK</name>
<gene>
    <name evidence="7" type="ORF">M378DRAFT_103772</name>
</gene>
<feature type="compositionally biased region" description="Low complexity" evidence="5">
    <location>
        <begin position="138"/>
        <end position="152"/>
    </location>
</feature>
<keyword evidence="3" id="KW-0238">DNA-binding</keyword>
<dbReference type="PANTHER" id="PTHR46910:SF3">
    <property type="entry name" value="HALOTOLERANCE PROTEIN 9-RELATED"/>
    <property type="match status" value="1"/>
</dbReference>
<dbReference type="Proteomes" id="UP000054549">
    <property type="component" value="Unassembled WGS sequence"/>
</dbReference>
<dbReference type="InterPro" id="IPR050987">
    <property type="entry name" value="AtrR-like"/>
</dbReference>
<feature type="domain" description="Zn(2)-C6 fungal-type" evidence="6">
    <location>
        <begin position="21"/>
        <end position="54"/>
    </location>
</feature>
<feature type="compositionally biased region" description="Basic and acidic residues" evidence="5">
    <location>
        <begin position="102"/>
        <end position="114"/>
    </location>
</feature>
<dbReference type="InterPro" id="IPR007219">
    <property type="entry name" value="XnlR_reg_dom"/>
</dbReference>
<protein>
    <recommendedName>
        <fullName evidence="6">Zn(2)-C6 fungal-type domain-containing protein</fullName>
    </recommendedName>
</protein>
<evidence type="ECO:0000313" key="8">
    <source>
        <dbReference type="Proteomes" id="UP000054549"/>
    </source>
</evidence>
<dbReference type="InParanoid" id="A0A0C2WWS0"/>
<evidence type="ECO:0000256" key="1">
    <source>
        <dbReference type="ARBA" id="ARBA00004123"/>
    </source>
</evidence>
<dbReference type="EMBL" id="KN818237">
    <property type="protein sequence ID" value="KIL66257.1"/>
    <property type="molecule type" value="Genomic_DNA"/>
</dbReference>
<reference evidence="7 8" key="1">
    <citation type="submission" date="2014-04" db="EMBL/GenBank/DDBJ databases">
        <title>Evolutionary Origins and Diversification of the Mycorrhizal Mutualists.</title>
        <authorList>
            <consortium name="DOE Joint Genome Institute"/>
            <consortium name="Mycorrhizal Genomics Consortium"/>
            <person name="Kohler A."/>
            <person name="Kuo A."/>
            <person name="Nagy L.G."/>
            <person name="Floudas D."/>
            <person name="Copeland A."/>
            <person name="Barry K.W."/>
            <person name="Cichocki N."/>
            <person name="Veneault-Fourrey C."/>
            <person name="LaButti K."/>
            <person name="Lindquist E.A."/>
            <person name="Lipzen A."/>
            <person name="Lundell T."/>
            <person name="Morin E."/>
            <person name="Murat C."/>
            <person name="Riley R."/>
            <person name="Ohm R."/>
            <person name="Sun H."/>
            <person name="Tunlid A."/>
            <person name="Henrissat B."/>
            <person name="Grigoriev I.V."/>
            <person name="Hibbett D.S."/>
            <person name="Martin F."/>
        </authorList>
    </citation>
    <scope>NUCLEOTIDE SEQUENCE [LARGE SCALE GENOMIC DNA]</scope>
    <source>
        <strain evidence="7 8">Koide BX008</strain>
    </source>
</reference>
<dbReference type="AlphaFoldDB" id="A0A0C2WWS0"/>
<feature type="region of interest" description="Disordered" evidence="5">
    <location>
        <begin position="803"/>
        <end position="843"/>
    </location>
</feature>
<dbReference type="SMART" id="SM00906">
    <property type="entry name" value="Fungal_trans"/>
    <property type="match status" value="1"/>
</dbReference>
<dbReference type="GO" id="GO:0008270">
    <property type="term" value="F:zinc ion binding"/>
    <property type="evidence" value="ECO:0007669"/>
    <property type="project" value="InterPro"/>
</dbReference>
<dbReference type="GO" id="GO:0003677">
    <property type="term" value="F:DNA binding"/>
    <property type="evidence" value="ECO:0007669"/>
    <property type="project" value="UniProtKB-KW"/>
</dbReference>
<feature type="non-terminal residue" evidence="7">
    <location>
        <position position="843"/>
    </location>
</feature>
<feature type="compositionally biased region" description="Polar residues" evidence="5">
    <location>
        <begin position="834"/>
        <end position="843"/>
    </location>
</feature>
<proteinExistence type="predicted"/>
<dbReference type="GO" id="GO:0006351">
    <property type="term" value="P:DNA-templated transcription"/>
    <property type="evidence" value="ECO:0007669"/>
    <property type="project" value="InterPro"/>
</dbReference>
<evidence type="ECO:0000256" key="5">
    <source>
        <dbReference type="SAM" id="MobiDB-lite"/>
    </source>
</evidence>
<evidence type="ECO:0000313" key="7">
    <source>
        <dbReference type="EMBL" id="KIL66257.1"/>
    </source>
</evidence>
<dbReference type="InterPro" id="IPR036864">
    <property type="entry name" value="Zn2-C6_fun-type_DNA-bd_sf"/>
</dbReference>
<dbReference type="OrthoDB" id="4456959at2759"/>
<comment type="subcellular location">
    <subcellularLocation>
        <location evidence="1">Nucleus</location>
    </subcellularLocation>
</comment>
<keyword evidence="2" id="KW-0479">Metal-binding</keyword>
<dbReference type="GO" id="GO:0005634">
    <property type="term" value="C:nucleus"/>
    <property type="evidence" value="ECO:0007669"/>
    <property type="project" value="UniProtKB-SubCell"/>
</dbReference>
<dbReference type="SUPFAM" id="SSF57701">
    <property type="entry name" value="Zn2/Cys6 DNA-binding domain"/>
    <property type="match status" value="1"/>
</dbReference>
<dbReference type="CDD" id="cd12148">
    <property type="entry name" value="fungal_TF_MHR"/>
    <property type="match status" value="1"/>
</dbReference>
<feature type="region of interest" description="Disordered" evidence="5">
    <location>
        <begin position="92"/>
        <end position="188"/>
    </location>
</feature>
<dbReference type="Pfam" id="PF00172">
    <property type="entry name" value="Zn_clus"/>
    <property type="match status" value="1"/>
</dbReference>
<sequence>MSSEDIQAKLQIARKRKADRACDACRRKKTRCDGPKMPDNICSNCLQSRRPCTYVEISKPRGPPKAYIIDLEDRMEAMEALLQQLCPGTDFSEELGPPIIRDSWKNDGRSKPEKSPSSSSQRSSLDPNLRPKTDDFETPLSLLPTPRLTSVTAPRKEHRHRRWEKRESARDAWSSDEELPTSTDSEPVAASATNLLTIRGTEGILLADDAGSARFHGRGSVPGLADATRKLKGMLLEDSNPEHVHPDIGYRPLRRPYFWRTPQWELTWEGYTSESQSFLSYVMTQFPPPEIAASMIKRYFDLVNSYYPMLHRPTFERQYFSERLHERDVWFAAVCLAIFAVTSIWSNDPRMSSGEVDLRKAGWGYFSLVIDCHRVRRSLIIPVTLFELQTFPLLALFLRGTSAYPIAWILISIGLRKAQDIGAHRKKMYRDTPAIDGELWKRAFWHLVLFDALGATVLGRSSCVSQEECDVEMPSEVDDEYWEPVDGSLPFHQPPGVPSRTSIFIQFIKVVPLLVFAQKTVYAMDKSASFVPKTRSDREKVLKELESALEDWHRGVPAHLRLSESWRDPSLVSEANMINFIFYFVQIVIYRPFLDLQAVNGVTTCDHSQDVSPAVAAKAMRASTTAAREIVRLAEIELASPHVSMTGMLYSSYYAGGQLLLGIWDLKAQEKALKEKKGANQDHSKSGPNRSADEAKLAIARQINELDADLRKLVTIYEGLSSRWDFTEPIAAWLREFLPKDGPAKIPEPDALLPPIYQPFTDYSGQPSRIPETYLSTGSLGFPDLSQSQSTLLYSFSDIFEGSGSSSLPSSQTQVPDLPGHGDRRMSVLDPLNAAQSLYDTAP</sequence>
<dbReference type="CDD" id="cd00067">
    <property type="entry name" value="GAL4"/>
    <property type="match status" value="1"/>
</dbReference>
<feature type="compositionally biased region" description="Low complexity" evidence="5">
    <location>
        <begin position="115"/>
        <end position="124"/>
    </location>
</feature>
<dbReference type="PROSITE" id="PS00463">
    <property type="entry name" value="ZN2_CY6_FUNGAL_1"/>
    <property type="match status" value="1"/>
</dbReference>
<accession>A0A0C2WWS0</accession>
<dbReference type="PROSITE" id="PS50048">
    <property type="entry name" value="ZN2_CY6_FUNGAL_2"/>
    <property type="match status" value="1"/>
</dbReference>
<keyword evidence="8" id="KW-1185">Reference proteome</keyword>
<dbReference type="InterPro" id="IPR001138">
    <property type="entry name" value="Zn2Cys6_DnaBD"/>
</dbReference>
<evidence type="ECO:0000259" key="6">
    <source>
        <dbReference type="PROSITE" id="PS50048"/>
    </source>
</evidence>
<organism evidence="7 8">
    <name type="scientific">Amanita muscaria (strain Koide BX008)</name>
    <dbReference type="NCBI Taxonomy" id="946122"/>
    <lineage>
        <taxon>Eukaryota</taxon>
        <taxon>Fungi</taxon>
        <taxon>Dikarya</taxon>
        <taxon>Basidiomycota</taxon>
        <taxon>Agaricomycotina</taxon>
        <taxon>Agaricomycetes</taxon>
        <taxon>Agaricomycetidae</taxon>
        <taxon>Agaricales</taxon>
        <taxon>Pluteineae</taxon>
        <taxon>Amanitaceae</taxon>
        <taxon>Amanita</taxon>
    </lineage>
</organism>